<evidence type="ECO:0000256" key="1">
    <source>
        <dbReference type="SAM" id="MobiDB-lite"/>
    </source>
</evidence>
<sequence>MTHLHTHEHLNASGEPEERLPDEVPRDDLDHLRGNRVKHQEERR</sequence>
<organism evidence="2 3">
    <name type="scientific">Nesterenkonia aerolata</name>
    <dbReference type="NCBI Taxonomy" id="3074079"/>
    <lineage>
        <taxon>Bacteria</taxon>
        <taxon>Bacillati</taxon>
        <taxon>Actinomycetota</taxon>
        <taxon>Actinomycetes</taxon>
        <taxon>Micrococcales</taxon>
        <taxon>Micrococcaceae</taxon>
        <taxon>Nesterenkonia</taxon>
    </lineage>
</organism>
<feature type="region of interest" description="Disordered" evidence="1">
    <location>
        <begin position="1"/>
        <end position="44"/>
    </location>
</feature>
<dbReference type="Proteomes" id="UP001251870">
    <property type="component" value="Unassembled WGS sequence"/>
</dbReference>
<accession>A0ABU2DNV4</accession>
<keyword evidence="3" id="KW-1185">Reference proteome</keyword>
<evidence type="ECO:0000313" key="2">
    <source>
        <dbReference type="EMBL" id="MDR8018198.1"/>
    </source>
</evidence>
<gene>
    <name evidence="2" type="ORF">RIL96_01275</name>
</gene>
<reference evidence="2 3" key="1">
    <citation type="submission" date="2023-09" db="EMBL/GenBank/DDBJ databases">
        <title>Description of three actinobacteria isolated from air of manufacturing shop in a pharmaceutical factory.</title>
        <authorList>
            <person name="Zhang D.-F."/>
        </authorList>
    </citation>
    <scope>NUCLEOTIDE SEQUENCE [LARGE SCALE GENOMIC DNA]</scope>
    <source>
        <strain evidence="2 3">LY-0111</strain>
    </source>
</reference>
<proteinExistence type="predicted"/>
<evidence type="ECO:0000313" key="3">
    <source>
        <dbReference type="Proteomes" id="UP001251870"/>
    </source>
</evidence>
<comment type="caution">
    <text evidence="2">The sequence shown here is derived from an EMBL/GenBank/DDBJ whole genome shotgun (WGS) entry which is preliminary data.</text>
</comment>
<dbReference type="EMBL" id="JAVKGR010000001">
    <property type="protein sequence ID" value="MDR8018198.1"/>
    <property type="molecule type" value="Genomic_DNA"/>
</dbReference>
<dbReference type="RefSeq" id="WP_310547183.1">
    <property type="nucleotide sequence ID" value="NZ_JAVKGR010000001.1"/>
</dbReference>
<name>A0ABU2DNV4_9MICC</name>
<protein>
    <submittedName>
        <fullName evidence="2">Uncharacterized protein</fullName>
    </submittedName>
</protein>